<dbReference type="Proteomes" id="UP000499080">
    <property type="component" value="Unassembled WGS sequence"/>
</dbReference>
<dbReference type="EMBL" id="BGPR01000307">
    <property type="protein sequence ID" value="GBM12013.1"/>
    <property type="molecule type" value="Genomic_DNA"/>
</dbReference>
<reference evidence="1 2" key="1">
    <citation type="journal article" date="2019" name="Sci. Rep.">
        <title>Orb-weaving spider Araneus ventricosus genome elucidates the spidroin gene catalogue.</title>
        <authorList>
            <person name="Kono N."/>
            <person name="Nakamura H."/>
            <person name="Ohtoshi R."/>
            <person name="Moran D.A.P."/>
            <person name="Shinohara A."/>
            <person name="Yoshida Y."/>
            <person name="Fujiwara M."/>
            <person name="Mori M."/>
            <person name="Tomita M."/>
            <person name="Arakawa K."/>
        </authorList>
    </citation>
    <scope>NUCLEOTIDE SEQUENCE [LARGE SCALE GENOMIC DNA]</scope>
</reference>
<gene>
    <name evidence="1" type="ORF">AVEN_256098_1</name>
</gene>
<evidence type="ECO:0000313" key="1">
    <source>
        <dbReference type="EMBL" id="GBM12013.1"/>
    </source>
</evidence>
<comment type="caution">
    <text evidence="1">The sequence shown here is derived from an EMBL/GenBank/DDBJ whole genome shotgun (WGS) entry which is preliminary data.</text>
</comment>
<name>A0A4Y2D5M3_ARAVE</name>
<dbReference type="AlphaFoldDB" id="A0A4Y2D5M3"/>
<evidence type="ECO:0000313" key="2">
    <source>
        <dbReference type="Proteomes" id="UP000499080"/>
    </source>
</evidence>
<protein>
    <submittedName>
        <fullName evidence="1">Uncharacterized protein</fullName>
    </submittedName>
</protein>
<proteinExistence type="predicted"/>
<sequence>MKSDLLNRNSHYFQFIRGIAKVSSIHELPSSSPDHLRHQVYEHETLPSFAIPPHLATESAVMSSPTIKQTHSSFRYCVRVLVP</sequence>
<keyword evidence="2" id="KW-1185">Reference proteome</keyword>
<organism evidence="1 2">
    <name type="scientific">Araneus ventricosus</name>
    <name type="common">Orbweaver spider</name>
    <name type="synonym">Epeira ventricosa</name>
    <dbReference type="NCBI Taxonomy" id="182803"/>
    <lineage>
        <taxon>Eukaryota</taxon>
        <taxon>Metazoa</taxon>
        <taxon>Ecdysozoa</taxon>
        <taxon>Arthropoda</taxon>
        <taxon>Chelicerata</taxon>
        <taxon>Arachnida</taxon>
        <taxon>Araneae</taxon>
        <taxon>Araneomorphae</taxon>
        <taxon>Entelegynae</taxon>
        <taxon>Araneoidea</taxon>
        <taxon>Araneidae</taxon>
        <taxon>Araneus</taxon>
    </lineage>
</organism>
<accession>A0A4Y2D5M3</accession>